<protein>
    <submittedName>
        <fullName evidence="9">Endoglucanase</fullName>
    </submittedName>
</protein>
<dbReference type="InterPro" id="IPR017853">
    <property type="entry name" value="GH"/>
</dbReference>
<comment type="similarity">
    <text evidence="1 7">Belongs to the glycosyl hydrolase 5 (cellulase A) family.</text>
</comment>
<gene>
    <name evidence="9" type="ORF">EubceDRAFT1_1531</name>
</gene>
<evidence type="ECO:0000256" key="1">
    <source>
        <dbReference type="ARBA" id="ARBA00005641"/>
    </source>
</evidence>
<proteinExistence type="inferred from homology"/>
<dbReference type="OrthoDB" id="9800475at2"/>
<name>I5AU53_EUBC6</name>
<evidence type="ECO:0000256" key="2">
    <source>
        <dbReference type="ARBA" id="ARBA00022801"/>
    </source>
</evidence>
<dbReference type="GO" id="GO:0009986">
    <property type="term" value="C:cell surface"/>
    <property type="evidence" value="ECO:0007669"/>
    <property type="project" value="TreeGrafter"/>
</dbReference>
<keyword evidence="4" id="KW-0119">Carbohydrate metabolism</keyword>
<dbReference type="Pfam" id="PF00150">
    <property type="entry name" value="Cellulase"/>
    <property type="match status" value="1"/>
</dbReference>
<evidence type="ECO:0000313" key="10">
    <source>
        <dbReference type="Proteomes" id="UP000005753"/>
    </source>
</evidence>
<dbReference type="Gene3D" id="3.20.20.80">
    <property type="entry name" value="Glycosidases"/>
    <property type="match status" value="1"/>
</dbReference>
<dbReference type="GO" id="GO:0030245">
    <property type="term" value="P:cellulose catabolic process"/>
    <property type="evidence" value="ECO:0007669"/>
    <property type="project" value="UniProtKB-KW"/>
</dbReference>
<evidence type="ECO:0000259" key="8">
    <source>
        <dbReference type="Pfam" id="PF00150"/>
    </source>
</evidence>
<organism evidence="9 10">
    <name type="scientific">Eubacterium cellulosolvens (strain ATCC 43171 / JCM 9499 / 6)</name>
    <name type="common">Cillobacterium cellulosolvens</name>
    <dbReference type="NCBI Taxonomy" id="633697"/>
    <lineage>
        <taxon>Bacteria</taxon>
        <taxon>Bacillati</taxon>
        <taxon>Bacillota</taxon>
        <taxon>Clostridia</taxon>
        <taxon>Eubacteriales</taxon>
        <taxon>Eubacteriaceae</taxon>
        <taxon>Eubacterium</taxon>
    </lineage>
</organism>
<dbReference type="SUPFAM" id="SSF51445">
    <property type="entry name" value="(Trans)glycosidases"/>
    <property type="match status" value="1"/>
</dbReference>
<dbReference type="InterPro" id="IPR001547">
    <property type="entry name" value="Glyco_hydro_5"/>
</dbReference>
<evidence type="ECO:0000256" key="3">
    <source>
        <dbReference type="ARBA" id="ARBA00023001"/>
    </source>
</evidence>
<dbReference type="PANTHER" id="PTHR31297">
    <property type="entry name" value="GLUCAN ENDO-1,6-BETA-GLUCOSIDASE B"/>
    <property type="match status" value="1"/>
</dbReference>
<dbReference type="GO" id="GO:0008422">
    <property type="term" value="F:beta-glucosidase activity"/>
    <property type="evidence" value="ECO:0007669"/>
    <property type="project" value="TreeGrafter"/>
</dbReference>
<keyword evidence="5 7" id="KW-0326">Glycosidase</keyword>
<sequence>MRQWQGYRNGINLGGWLSQCDICDRKHLDSFIQEADIQQIAKMGFDHVRIPIDYRLFETEDGNPKEDGFRYLDRLLEWCNSYGLHMLIDVRETYGYTYDPEKREVERMRFFYSAEMQHRFQRLWMRVAGRYAQYFGTVAFELLDEVVPEEVSEAWNETVRDVLTVIRQVAPRSWVVIGGVRYSCVKTVALLDVPFDEHIVYSFHCFEPFAFTHQKAYWFGRMPFDYQMGYPDSIERYREKSSVFPYEVAGMIYDPFGGNMGPHYFEQLFQTAVRNADADHVPLYCGAYGVIDRAPSEDALRWFRDISDVFERYRIGRALWNYKGKDFGLVSGALSEAGDELAEILGK</sequence>
<reference evidence="9 10" key="1">
    <citation type="submission" date="2010-08" db="EMBL/GenBank/DDBJ databases">
        <authorList>
            <consortium name="US DOE Joint Genome Institute (JGI-PGF)"/>
            <person name="Lucas S."/>
            <person name="Copeland A."/>
            <person name="Lapidus A."/>
            <person name="Cheng J.-F."/>
            <person name="Bruce D."/>
            <person name="Goodwin L."/>
            <person name="Pitluck S."/>
            <person name="Land M.L."/>
            <person name="Hauser L."/>
            <person name="Chang Y.-J."/>
            <person name="Anderson I.J."/>
            <person name="Johnson E."/>
            <person name="Mulhopadhyay B."/>
            <person name="Kyrpides N."/>
            <person name="Woyke T.J."/>
        </authorList>
    </citation>
    <scope>NUCLEOTIDE SEQUENCE [LARGE SCALE GENOMIC DNA]</scope>
    <source>
        <strain evidence="9 10">6</strain>
    </source>
</reference>
<evidence type="ECO:0000256" key="5">
    <source>
        <dbReference type="ARBA" id="ARBA00023295"/>
    </source>
</evidence>
<evidence type="ECO:0000313" key="9">
    <source>
        <dbReference type="EMBL" id="EIM57326.1"/>
    </source>
</evidence>
<dbReference type="InterPro" id="IPR050386">
    <property type="entry name" value="Glycosyl_hydrolase_5"/>
</dbReference>
<accession>I5AU53</accession>
<evidence type="ECO:0000256" key="6">
    <source>
        <dbReference type="ARBA" id="ARBA00023326"/>
    </source>
</evidence>
<dbReference type="AlphaFoldDB" id="I5AU53"/>
<dbReference type="EMBL" id="CM001487">
    <property type="protein sequence ID" value="EIM57326.1"/>
    <property type="molecule type" value="Genomic_DNA"/>
</dbReference>
<evidence type="ECO:0000256" key="7">
    <source>
        <dbReference type="RuleBase" id="RU361153"/>
    </source>
</evidence>
<dbReference type="STRING" id="633697.EubceDRAFT1_1531"/>
<dbReference type="GO" id="GO:0005576">
    <property type="term" value="C:extracellular region"/>
    <property type="evidence" value="ECO:0007669"/>
    <property type="project" value="TreeGrafter"/>
</dbReference>
<dbReference type="eggNOG" id="COG2730">
    <property type="taxonomic scope" value="Bacteria"/>
</dbReference>
<keyword evidence="10" id="KW-1185">Reference proteome</keyword>
<keyword evidence="2 7" id="KW-0378">Hydrolase</keyword>
<evidence type="ECO:0000256" key="4">
    <source>
        <dbReference type="ARBA" id="ARBA00023277"/>
    </source>
</evidence>
<dbReference type="PANTHER" id="PTHR31297:SF41">
    <property type="entry name" value="ENDOGLUCANASE, PUTATIVE (AFU_ORTHOLOGUE AFUA_5G01830)-RELATED"/>
    <property type="match status" value="1"/>
</dbReference>
<reference evidence="9 10" key="2">
    <citation type="submission" date="2012-02" db="EMBL/GenBank/DDBJ databases">
        <title>Improved High-Quality Draft sequence of Eubacterium cellulosolvens 6.</title>
        <authorList>
            <consortium name="US DOE Joint Genome Institute"/>
            <person name="Lucas S."/>
            <person name="Han J."/>
            <person name="Lapidus A."/>
            <person name="Cheng J.-F."/>
            <person name="Goodwin L."/>
            <person name="Pitluck S."/>
            <person name="Peters L."/>
            <person name="Mikhailova N."/>
            <person name="Gu W."/>
            <person name="Detter J.C."/>
            <person name="Han C."/>
            <person name="Tapia R."/>
            <person name="Land M."/>
            <person name="Hauser L."/>
            <person name="Kyrpides N."/>
            <person name="Ivanova N."/>
            <person name="Pagani I."/>
            <person name="Johnson E."/>
            <person name="Mukhopadhyay B."/>
            <person name="Anderson I."/>
            <person name="Woyke T."/>
        </authorList>
    </citation>
    <scope>NUCLEOTIDE SEQUENCE [LARGE SCALE GENOMIC DNA]</scope>
    <source>
        <strain evidence="9 10">6</strain>
    </source>
</reference>
<feature type="domain" description="Glycoside hydrolase family 5" evidence="8">
    <location>
        <begin position="32"/>
        <end position="325"/>
    </location>
</feature>
<dbReference type="HOGENOM" id="CLU_018668_1_0_9"/>
<keyword evidence="3" id="KW-0136">Cellulose degradation</keyword>
<dbReference type="Proteomes" id="UP000005753">
    <property type="component" value="Chromosome"/>
</dbReference>
<keyword evidence="6" id="KW-0624">Polysaccharide degradation</keyword>